<dbReference type="Proteomes" id="UP001595814">
    <property type="component" value="Unassembled WGS sequence"/>
</dbReference>
<dbReference type="InterPro" id="IPR002123">
    <property type="entry name" value="Plipid/glycerol_acylTrfase"/>
</dbReference>
<evidence type="ECO:0000256" key="1">
    <source>
        <dbReference type="SAM" id="Phobius"/>
    </source>
</evidence>
<feature type="transmembrane region" description="Helical" evidence="1">
    <location>
        <begin position="303"/>
        <end position="336"/>
    </location>
</feature>
<dbReference type="EC" id="2.3.1.-" evidence="3"/>
<accession>A0ABV8JRP3</accession>
<organism evidence="3 4">
    <name type="scientific">Euzebyella saccharophila</name>
    <dbReference type="NCBI Taxonomy" id="679664"/>
    <lineage>
        <taxon>Bacteria</taxon>
        <taxon>Pseudomonadati</taxon>
        <taxon>Bacteroidota</taxon>
        <taxon>Flavobacteriia</taxon>
        <taxon>Flavobacteriales</taxon>
        <taxon>Flavobacteriaceae</taxon>
        <taxon>Euzebyella</taxon>
    </lineage>
</organism>
<dbReference type="Pfam" id="PF01553">
    <property type="entry name" value="Acyltransferase"/>
    <property type="match status" value="1"/>
</dbReference>
<dbReference type="SUPFAM" id="SSF69593">
    <property type="entry name" value="Glycerol-3-phosphate (1)-acyltransferase"/>
    <property type="match status" value="1"/>
</dbReference>
<dbReference type="SMART" id="SM00563">
    <property type="entry name" value="PlsC"/>
    <property type="match status" value="1"/>
</dbReference>
<dbReference type="EMBL" id="JBHSAW010000001">
    <property type="protein sequence ID" value="MFC4094435.1"/>
    <property type="molecule type" value="Genomic_DNA"/>
</dbReference>
<dbReference type="PANTHER" id="PTHR31605">
    <property type="entry name" value="GLYCEROL-3-PHOSPHATE O-ACYLTRANSFERASE 1"/>
    <property type="match status" value="1"/>
</dbReference>
<dbReference type="RefSeq" id="WP_192462659.1">
    <property type="nucleotide sequence ID" value="NZ_JACYFJ010000004.1"/>
</dbReference>
<keyword evidence="1" id="KW-0812">Transmembrane</keyword>
<evidence type="ECO:0000313" key="3">
    <source>
        <dbReference type="EMBL" id="MFC4094435.1"/>
    </source>
</evidence>
<keyword evidence="1" id="KW-1133">Transmembrane helix</keyword>
<reference evidence="4" key="1">
    <citation type="journal article" date="2019" name="Int. J. Syst. Evol. Microbiol.">
        <title>The Global Catalogue of Microorganisms (GCM) 10K type strain sequencing project: providing services to taxonomists for standard genome sequencing and annotation.</title>
        <authorList>
            <consortium name="The Broad Institute Genomics Platform"/>
            <consortium name="The Broad Institute Genome Sequencing Center for Infectious Disease"/>
            <person name="Wu L."/>
            <person name="Ma J."/>
        </authorList>
    </citation>
    <scope>NUCLEOTIDE SEQUENCE [LARGE SCALE GENOMIC DNA]</scope>
    <source>
        <strain evidence="4">CECT 7477</strain>
    </source>
</reference>
<dbReference type="PANTHER" id="PTHR31605:SF0">
    <property type="entry name" value="GLYCEROL-3-PHOSPHATE O-ACYLTRANSFERASE 1"/>
    <property type="match status" value="1"/>
</dbReference>
<dbReference type="GO" id="GO:0016746">
    <property type="term" value="F:acyltransferase activity"/>
    <property type="evidence" value="ECO:0007669"/>
    <property type="project" value="UniProtKB-KW"/>
</dbReference>
<dbReference type="InterPro" id="IPR052744">
    <property type="entry name" value="GPAT/DAPAT"/>
</dbReference>
<keyword evidence="3" id="KW-0808">Transferase</keyword>
<comment type="caution">
    <text evidence="3">The sequence shown here is derived from an EMBL/GenBank/DDBJ whole genome shotgun (WGS) entry which is preliminary data.</text>
</comment>
<sequence>MKNFFYWLLKIYVKAALHLYFGRIEVHGLENVPKTGAVLFLPNHQKALIDVLLIVTDCHRKPYFLTRSDVFNKQVLRRFFAFLQMIPIYRMRDGRNQLKNNEAVFKKCTELFENEEAIVLFPEANHNLRRRVRNLSKGFTRIVFHSLKQSPSNEILMIPVGLNYLKSTGFPDKVAVYYGKPIVSSQLYDPHDVFTSVQNTKKQVKEQLKQLTTHIEDEPNYEAIIQIMEEKNVNFLNPMESNKFIKSSESKTKRESGKNSKPVIFKSVFQLCNVAALVPWRLWMKPKVWEPEFLSTLRFAYAMVVYPICYILFLSLFTAGFGFGVAIILVFFHVLFNWAYVKGGP</sequence>
<keyword evidence="4" id="KW-1185">Reference proteome</keyword>
<keyword evidence="1" id="KW-0472">Membrane</keyword>
<feature type="transmembrane region" description="Helical" evidence="1">
    <location>
        <begin position="263"/>
        <end position="283"/>
    </location>
</feature>
<dbReference type="CDD" id="cd07992">
    <property type="entry name" value="LPLAT_AAK14816-like"/>
    <property type="match status" value="1"/>
</dbReference>
<name>A0ABV8JRP3_9FLAO</name>
<evidence type="ECO:0000259" key="2">
    <source>
        <dbReference type="SMART" id="SM00563"/>
    </source>
</evidence>
<keyword evidence="3" id="KW-0012">Acyltransferase</keyword>
<gene>
    <name evidence="3" type="ORF">ACFOUT_01015</name>
</gene>
<proteinExistence type="predicted"/>
<protein>
    <submittedName>
        <fullName evidence="3">Lysophospholipid acyltransferase family protein</fullName>
        <ecNumber evidence="3">2.3.1.-</ecNumber>
    </submittedName>
</protein>
<feature type="domain" description="Phospholipid/glycerol acyltransferase" evidence="2">
    <location>
        <begin position="38"/>
        <end position="165"/>
    </location>
</feature>
<evidence type="ECO:0000313" key="4">
    <source>
        <dbReference type="Proteomes" id="UP001595814"/>
    </source>
</evidence>